<reference evidence="7 8" key="1">
    <citation type="submission" date="2018-08" db="EMBL/GenBank/DDBJ databases">
        <title>Acidipila sp. 4G-K13, an acidobacterium isolated from forest soil.</title>
        <authorList>
            <person name="Gao Z.-H."/>
            <person name="Qiu L.-H."/>
        </authorList>
    </citation>
    <scope>NUCLEOTIDE SEQUENCE [LARGE SCALE GENOMIC DNA]</scope>
    <source>
        <strain evidence="7 8">4G-K13</strain>
    </source>
</reference>
<feature type="transmembrane region" description="Helical" evidence="4">
    <location>
        <begin position="31"/>
        <end position="49"/>
    </location>
</feature>
<dbReference type="AlphaFoldDB" id="A0A372IPN9"/>
<sequence length="411" mass="44342">MAEQMTDEQTRNDVPQAGEPDTVQPKSRRRFIIIGVVAILVVGAVLFWWHSTYYEDTDDAQVNGHLIQISSRISGHVTRVNVDQNQYVDAGTVMVEMDPADYQTAVNQDEANLESAEANYEAARVNVPITNVNSGSNINTANADVSSAQAGVAQAEQQLSAAQAAVAQAKANHTKAKLDLDRYTPLVAKDIISKQQYDAAVAAADADQAAVEQSQANLLAAQAAVRMNRDKVIQAESGLRYAKTGPQQVAIQKAKADQAEAQVEQAKAALAQARLNLSYTKIVAPVAGIVTVKNVEEGQNVGIGQNLATLVSLDDVWITADFKETQLEHMRPGQAVTIHVDAYDRDYDGKITQIGGATGSVLSLFPPENATGNYVKVVQRIPVRIDLTNVKQNSDHLLRPGLSVEPKVRVK</sequence>
<keyword evidence="4" id="KW-0472">Membrane</keyword>
<evidence type="ECO:0000259" key="6">
    <source>
        <dbReference type="Pfam" id="PF25917"/>
    </source>
</evidence>
<dbReference type="Proteomes" id="UP000264702">
    <property type="component" value="Unassembled WGS sequence"/>
</dbReference>
<dbReference type="Gene3D" id="2.40.30.170">
    <property type="match status" value="1"/>
</dbReference>
<dbReference type="Pfam" id="PF25876">
    <property type="entry name" value="HH_MFP_RND"/>
    <property type="match status" value="1"/>
</dbReference>
<dbReference type="Gene3D" id="2.40.50.100">
    <property type="match status" value="1"/>
</dbReference>
<evidence type="ECO:0000256" key="4">
    <source>
        <dbReference type="SAM" id="Phobius"/>
    </source>
</evidence>
<comment type="subcellular location">
    <subcellularLocation>
        <location evidence="1">Cell envelope</location>
    </subcellularLocation>
</comment>
<dbReference type="Gene3D" id="1.10.287.470">
    <property type="entry name" value="Helix hairpin bin"/>
    <property type="match status" value="2"/>
</dbReference>
<dbReference type="InterPro" id="IPR058625">
    <property type="entry name" value="MdtA-like_BSH"/>
</dbReference>
<accession>A0A372IPN9</accession>
<dbReference type="InterPro" id="IPR050739">
    <property type="entry name" value="MFP"/>
</dbReference>
<dbReference type="RefSeq" id="WP_117299675.1">
    <property type="nucleotide sequence ID" value="NZ_QVQT02000003.1"/>
</dbReference>
<dbReference type="InterPro" id="IPR058624">
    <property type="entry name" value="MdtA-like_HH"/>
</dbReference>
<feature type="domain" description="Multidrug resistance protein MdtA-like alpha-helical hairpin" evidence="5">
    <location>
        <begin position="159"/>
        <end position="226"/>
    </location>
</feature>
<dbReference type="PRINTS" id="PR01490">
    <property type="entry name" value="RTXTOXIND"/>
</dbReference>
<name>A0A372IPN9_9BACT</name>
<evidence type="ECO:0000313" key="7">
    <source>
        <dbReference type="EMBL" id="RFU16719.1"/>
    </source>
</evidence>
<dbReference type="PANTHER" id="PTHR30386:SF19">
    <property type="entry name" value="MULTIDRUG EXPORT PROTEIN EMRA-RELATED"/>
    <property type="match status" value="1"/>
</dbReference>
<dbReference type="Pfam" id="PF25917">
    <property type="entry name" value="BSH_RND"/>
    <property type="match status" value="1"/>
</dbReference>
<evidence type="ECO:0000313" key="8">
    <source>
        <dbReference type="Proteomes" id="UP000264702"/>
    </source>
</evidence>
<feature type="domain" description="Multidrug resistance protein MdtA-like barrel-sandwich hybrid" evidence="6">
    <location>
        <begin position="67"/>
        <end position="311"/>
    </location>
</feature>
<dbReference type="GO" id="GO:0030313">
    <property type="term" value="C:cell envelope"/>
    <property type="evidence" value="ECO:0007669"/>
    <property type="project" value="UniProtKB-SubCell"/>
</dbReference>
<dbReference type="PANTHER" id="PTHR30386">
    <property type="entry name" value="MEMBRANE FUSION SUBUNIT OF EMRAB-TOLC MULTIDRUG EFFLUX PUMP"/>
    <property type="match status" value="1"/>
</dbReference>
<feature type="region of interest" description="Disordered" evidence="3">
    <location>
        <begin position="1"/>
        <end position="23"/>
    </location>
</feature>
<dbReference type="GO" id="GO:0055085">
    <property type="term" value="P:transmembrane transport"/>
    <property type="evidence" value="ECO:0007669"/>
    <property type="project" value="InterPro"/>
</dbReference>
<evidence type="ECO:0000259" key="5">
    <source>
        <dbReference type="Pfam" id="PF25876"/>
    </source>
</evidence>
<keyword evidence="2" id="KW-0175">Coiled coil</keyword>
<organism evidence="7 8">
    <name type="scientific">Paracidobacterium acidisoli</name>
    <dbReference type="NCBI Taxonomy" id="2303751"/>
    <lineage>
        <taxon>Bacteria</taxon>
        <taxon>Pseudomonadati</taxon>
        <taxon>Acidobacteriota</taxon>
        <taxon>Terriglobia</taxon>
        <taxon>Terriglobales</taxon>
        <taxon>Acidobacteriaceae</taxon>
        <taxon>Paracidobacterium</taxon>
    </lineage>
</organism>
<keyword evidence="4" id="KW-1133">Transmembrane helix</keyword>
<dbReference type="SUPFAM" id="SSF111369">
    <property type="entry name" value="HlyD-like secretion proteins"/>
    <property type="match status" value="3"/>
</dbReference>
<feature type="coiled-coil region" evidence="2">
    <location>
        <begin position="249"/>
        <end position="276"/>
    </location>
</feature>
<dbReference type="EMBL" id="QVQT01000003">
    <property type="protein sequence ID" value="RFU16719.1"/>
    <property type="molecule type" value="Genomic_DNA"/>
</dbReference>
<evidence type="ECO:0000256" key="3">
    <source>
        <dbReference type="SAM" id="MobiDB-lite"/>
    </source>
</evidence>
<gene>
    <name evidence="7" type="ORF">D0Y96_08140</name>
</gene>
<protein>
    <submittedName>
        <fullName evidence="7">HlyD family secretion protein</fullName>
    </submittedName>
</protein>
<evidence type="ECO:0000256" key="2">
    <source>
        <dbReference type="SAM" id="Coils"/>
    </source>
</evidence>
<keyword evidence="4" id="KW-0812">Transmembrane</keyword>
<proteinExistence type="predicted"/>
<keyword evidence="8" id="KW-1185">Reference proteome</keyword>
<feature type="coiled-coil region" evidence="2">
    <location>
        <begin position="106"/>
        <end position="172"/>
    </location>
</feature>
<comment type="caution">
    <text evidence="7">The sequence shown here is derived from an EMBL/GenBank/DDBJ whole genome shotgun (WGS) entry which is preliminary data.</text>
</comment>
<dbReference type="OrthoDB" id="9811754at2"/>
<evidence type="ECO:0000256" key="1">
    <source>
        <dbReference type="ARBA" id="ARBA00004196"/>
    </source>
</evidence>